<dbReference type="AlphaFoldDB" id="A0A0J7XIF2"/>
<reference evidence="2 3" key="1">
    <citation type="journal article" date="2015" name="G3 (Bethesda)">
        <title>Insights into Ongoing Evolution of the Hexachlorocyclohexane Catabolic Pathway from Comparative Genomics of Ten Sphingomonadaceae Strains.</title>
        <authorList>
            <person name="Pearce S.L."/>
            <person name="Oakeshott J.G."/>
            <person name="Pandey G."/>
        </authorList>
    </citation>
    <scope>NUCLEOTIDE SEQUENCE [LARGE SCALE GENOMIC DNA]</scope>
    <source>
        <strain evidence="2 3">LL02</strain>
    </source>
</reference>
<gene>
    <name evidence="2" type="ORF">V474_04575</name>
</gene>
<feature type="region of interest" description="Disordered" evidence="1">
    <location>
        <begin position="1"/>
        <end position="74"/>
    </location>
</feature>
<keyword evidence="3" id="KW-1185">Reference proteome</keyword>
<name>A0A0J7XIF2_9SPHN</name>
<sequence length="74" mass="7080">MGASAGAEKRGATGCGAVGRPAQGDQGRAFRSSITEPRPAGFAGRVGSQPGASRGKACPAPVEGAGASLPLETA</sequence>
<protein>
    <submittedName>
        <fullName evidence="2">Uncharacterized protein</fullName>
    </submittedName>
</protein>
<accession>A0A0J7XIF2</accession>
<comment type="caution">
    <text evidence="2">The sequence shown here is derived from an EMBL/GenBank/DDBJ whole genome shotgun (WGS) entry which is preliminary data.</text>
</comment>
<evidence type="ECO:0000256" key="1">
    <source>
        <dbReference type="SAM" id="MobiDB-lite"/>
    </source>
</evidence>
<proteinExistence type="predicted"/>
<evidence type="ECO:0000313" key="2">
    <source>
        <dbReference type="EMBL" id="KMS51517.1"/>
    </source>
</evidence>
<dbReference type="EMBL" id="JACU01000012">
    <property type="protein sequence ID" value="KMS51517.1"/>
    <property type="molecule type" value="Genomic_DNA"/>
</dbReference>
<evidence type="ECO:0000313" key="3">
    <source>
        <dbReference type="Proteomes" id="UP000052268"/>
    </source>
</evidence>
<organism evidence="2 3">
    <name type="scientific">Novosphingobium barchaimii LL02</name>
    <dbReference type="NCBI Taxonomy" id="1114963"/>
    <lineage>
        <taxon>Bacteria</taxon>
        <taxon>Pseudomonadati</taxon>
        <taxon>Pseudomonadota</taxon>
        <taxon>Alphaproteobacteria</taxon>
        <taxon>Sphingomonadales</taxon>
        <taxon>Sphingomonadaceae</taxon>
        <taxon>Novosphingobium</taxon>
    </lineage>
</organism>
<dbReference type="PATRIC" id="fig|1114963.3.peg.4550"/>
<dbReference type="Proteomes" id="UP000052268">
    <property type="component" value="Unassembled WGS sequence"/>
</dbReference>